<sequence length="141" mass="15604">MQQQQAPSGAAYDGTCLIVEDSEFDRERLRRVLARAYGGMRVEFAPSIDAARKALSAGDKALILLDNNLPDGLGANFALELACDDRHAQTPVIMVSDWPSPGMWEKAASAGVLYVVNKSDFDARYIDAVLREFQARKRWVN</sequence>
<dbReference type="CDD" id="cd00156">
    <property type="entry name" value="REC"/>
    <property type="match status" value="1"/>
</dbReference>
<dbReference type="InterPro" id="IPR050595">
    <property type="entry name" value="Bact_response_regulator"/>
</dbReference>
<proteinExistence type="predicted"/>
<organism evidence="4 5">
    <name type="scientific">Sulfitobacter profundi</name>
    <dbReference type="NCBI Taxonomy" id="2679961"/>
    <lineage>
        <taxon>Bacteria</taxon>
        <taxon>Pseudomonadati</taxon>
        <taxon>Pseudomonadota</taxon>
        <taxon>Alphaproteobacteria</taxon>
        <taxon>Rhodobacterales</taxon>
        <taxon>Roseobacteraceae</taxon>
        <taxon>Sulfitobacter</taxon>
    </lineage>
</organism>
<evidence type="ECO:0000313" key="4">
    <source>
        <dbReference type="EMBL" id="MFC6641880.1"/>
    </source>
</evidence>
<name>A0ABW1YYW1_9RHOB</name>
<dbReference type="InterPro" id="IPR011006">
    <property type="entry name" value="CheY-like_superfamily"/>
</dbReference>
<gene>
    <name evidence="4" type="ORF">ACFQAU_09305</name>
</gene>
<dbReference type="PANTHER" id="PTHR44591:SF24">
    <property type="entry name" value="PROTEIN-GLUTAMATE METHYLESTERASE_PROTEIN-GLUTAMINE GLUTAMINASE 1"/>
    <property type="match status" value="1"/>
</dbReference>
<dbReference type="Proteomes" id="UP001596403">
    <property type="component" value="Unassembled WGS sequence"/>
</dbReference>
<dbReference type="PANTHER" id="PTHR44591">
    <property type="entry name" value="STRESS RESPONSE REGULATOR PROTEIN 1"/>
    <property type="match status" value="1"/>
</dbReference>
<feature type="domain" description="Response regulatory" evidence="3">
    <location>
        <begin position="15"/>
        <end position="133"/>
    </location>
</feature>
<dbReference type="InterPro" id="IPR001789">
    <property type="entry name" value="Sig_transdc_resp-reg_receiver"/>
</dbReference>
<dbReference type="Gene3D" id="3.40.50.2300">
    <property type="match status" value="1"/>
</dbReference>
<comment type="caution">
    <text evidence="4">The sequence shown here is derived from an EMBL/GenBank/DDBJ whole genome shotgun (WGS) entry which is preliminary data.</text>
</comment>
<reference evidence="5" key="1">
    <citation type="journal article" date="2019" name="Int. J. Syst. Evol. Microbiol.">
        <title>The Global Catalogue of Microorganisms (GCM) 10K type strain sequencing project: providing services to taxonomists for standard genome sequencing and annotation.</title>
        <authorList>
            <consortium name="The Broad Institute Genomics Platform"/>
            <consortium name="The Broad Institute Genome Sequencing Center for Infectious Disease"/>
            <person name="Wu L."/>
            <person name="Ma J."/>
        </authorList>
    </citation>
    <scope>NUCLEOTIDE SEQUENCE [LARGE SCALE GENOMIC DNA]</scope>
    <source>
        <strain evidence="5">NBRC 111368</strain>
    </source>
</reference>
<keyword evidence="1 2" id="KW-0597">Phosphoprotein</keyword>
<accession>A0ABW1YYW1</accession>
<evidence type="ECO:0000259" key="3">
    <source>
        <dbReference type="PROSITE" id="PS50110"/>
    </source>
</evidence>
<dbReference type="EMBL" id="JBHSWA010000001">
    <property type="protein sequence ID" value="MFC6641880.1"/>
    <property type="molecule type" value="Genomic_DNA"/>
</dbReference>
<dbReference type="RefSeq" id="WP_120349989.1">
    <property type="nucleotide sequence ID" value="NZ_JBHSWA010000001.1"/>
</dbReference>
<evidence type="ECO:0000313" key="5">
    <source>
        <dbReference type="Proteomes" id="UP001596403"/>
    </source>
</evidence>
<dbReference type="SMART" id="SM00448">
    <property type="entry name" value="REC"/>
    <property type="match status" value="1"/>
</dbReference>
<dbReference type="Pfam" id="PF00072">
    <property type="entry name" value="Response_reg"/>
    <property type="match status" value="1"/>
</dbReference>
<protein>
    <submittedName>
        <fullName evidence="4">Response regulator</fullName>
    </submittedName>
</protein>
<evidence type="ECO:0000256" key="1">
    <source>
        <dbReference type="ARBA" id="ARBA00022553"/>
    </source>
</evidence>
<evidence type="ECO:0000256" key="2">
    <source>
        <dbReference type="PROSITE-ProRule" id="PRU00169"/>
    </source>
</evidence>
<feature type="modified residue" description="4-aspartylphosphate" evidence="2">
    <location>
        <position position="66"/>
    </location>
</feature>
<dbReference type="PROSITE" id="PS50110">
    <property type="entry name" value="RESPONSE_REGULATORY"/>
    <property type="match status" value="1"/>
</dbReference>
<keyword evidence="5" id="KW-1185">Reference proteome</keyword>
<dbReference type="SUPFAM" id="SSF52172">
    <property type="entry name" value="CheY-like"/>
    <property type="match status" value="1"/>
</dbReference>